<keyword evidence="2" id="KW-1185">Reference proteome</keyword>
<dbReference type="EMBL" id="VUJU01000856">
    <property type="protein sequence ID" value="KAF0767987.1"/>
    <property type="molecule type" value="Genomic_DNA"/>
</dbReference>
<protein>
    <submittedName>
        <fullName evidence="1">Craniofacial development protein 2-like</fullName>
    </submittedName>
</protein>
<name>A0A6G0ZBB9_APHCR</name>
<accession>A0A6G0ZBB9</accession>
<comment type="caution">
    <text evidence="1">The sequence shown here is derived from an EMBL/GenBank/DDBJ whole genome shotgun (WGS) entry which is preliminary data.</text>
</comment>
<dbReference type="OrthoDB" id="6626180at2759"/>
<evidence type="ECO:0000313" key="1">
    <source>
        <dbReference type="EMBL" id="KAF0767987.1"/>
    </source>
</evidence>
<sequence>MLCANGKKNYDIKDNFYEDLEAIYNSLPSHCIKMIVGDLNSKVEKESSYSPTIGPDSFLDISNENKTRLVNFACSEDLNISSTFFP</sequence>
<proteinExistence type="predicted"/>
<dbReference type="Proteomes" id="UP000478052">
    <property type="component" value="Unassembled WGS sequence"/>
</dbReference>
<reference evidence="1 2" key="1">
    <citation type="submission" date="2019-08" db="EMBL/GenBank/DDBJ databases">
        <title>Whole genome of Aphis craccivora.</title>
        <authorList>
            <person name="Voronova N.V."/>
            <person name="Shulinski R.S."/>
            <person name="Bandarenka Y.V."/>
            <person name="Zhorov D.G."/>
            <person name="Warner D."/>
        </authorList>
    </citation>
    <scope>NUCLEOTIDE SEQUENCE [LARGE SCALE GENOMIC DNA]</scope>
    <source>
        <strain evidence="1">180601</strain>
        <tissue evidence="1">Whole Body</tissue>
    </source>
</reference>
<evidence type="ECO:0000313" key="2">
    <source>
        <dbReference type="Proteomes" id="UP000478052"/>
    </source>
</evidence>
<dbReference type="AlphaFoldDB" id="A0A6G0ZBB9"/>
<gene>
    <name evidence="1" type="ORF">FWK35_00002660</name>
</gene>
<organism evidence="1 2">
    <name type="scientific">Aphis craccivora</name>
    <name type="common">Cowpea aphid</name>
    <dbReference type="NCBI Taxonomy" id="307492"/>
    <lineage>
        <taxon>Eukaryota</taxon>
        <taxon>Metazoa</taxon>
        <taxon>Ecdysozoa</taxon>
        <taxon>Arthropoda</taxon>
        <taxon>Hexapoda</taxon>
        <taxon>Insecta</taxon>
        <taxon>Pterygota</taxon>
        <taxon>Neoptera</taxon>
        <taxon>Paraneoptera</taxon>
        <taxon>Hemiptera</taxon>
        <taxon>Sternorrhyncha</taxon>
        <taxon>Aphidomorpha</taxon>
        <taxon>Aphidoidea</taxon>
        <taxon>Aphididae</taxon>
        <taxon>Aphidini</taxon>
        <taxon>Aphis</taxon>
        <taxon>Aphis</taxon>
    </lineage>
</organism>